<sequence>MAKKILFLLLSFSSFIYAQQLTLSDTAEISVLTVDSGPSLYENFGHSAFRIKDPNNGLDVTYGYGEFDFDAPNFYLKFARGKLNYLLSKDDFSRFYQVYEYYNRTVKEQVLNLSQNEKQKLYNYLITNYKPENRAYLYEFFFDNCATRIKDVAIIATNNSIEFNNPKIFRAKTFRSLIYDNVDKNSWGSLGIDVALGSVIDREATPEEHMFLPENIYKFFEVATKKDGSKLVKKSNPIFTKRPSKASNSLFSSPLFILGIIAIIILFITYKDFKKSIRTLWLDITLFAFTGLIGVFILLLWFATDHTGTHQNYNLLWAFALNILMIGQLKKKKVKTWFIKYLKFLIIMLCLLTLHWVIGVQVFAISLIPLLIALAVRYLFLIKFYTNLS</sequence>
<keyword evidence="1" id="KW-0812">Transmembrane</keyword>
<name>A0A5C7GKY7_9FLAO</name>
<dbReference type="Pfam" id="PF13387">
    <property type="entry name" value="Lnb_N"/>
    <property type="match status" value="1"/>
</dbReference>
<feature type="transmembrane region" description="Helical" evidence="1">
    <location>
        <begin position="280"/>
        <end position="301"/>
    </location>
</feature>
<evidence type="ECO:0000313" key="5">
    <source>
        <dbReference type="EMBL" id="TXG38885.1"/>
    </source>
</evidence>
<evidence type="ECO:0000313" key="6">
    <source>
        <dbReference type="Proteomes" id="UP000321080"/>
    </source>
</evidence>
<feature type="domain" description="Lnb-like transmembrane" evidence="4">
    <location>
        <begin position="248"/>
        <end position="384"/>
    </location>
</feature>
<evidence type="ECO:0000256" key="1">
    <source>
        <dbReference type="SAM" id="Phobius"/>
    </source>
</evidence>
<reference evidence="5 6" key="1">
    <citation type="submission" date="2019-08" db="EMBL/GenBank/DDBJ databases">
        <title>Seonamhaeicola sediminis sp. nov., isolated from marine sediment.</title>
        <authorList>
            <person name="Cao W.R."/>
        </authorList>
    </citation>
    <scope>NUCLEOTIDE SEQUENCE [LARGE SCALE GENOMIC DNA]</scope>
    <source>
        <strain evidence="5 6">1505</strain>
    </source>
</reference>
<comment type="caution">
    <text evidence="5">The sequence shown here is derived from an EMBL/GenBank/DDBJ whole genome shotgun (WGS) entry which is preliminary data.</text>
</comment>
<protein>
    <submittedName>
        <fullName evidence="5">DUF4105 domain-containing protein</fullName>
    </submittedName>
</protein>
<dbReference type="AlphaFoldDB" id="A0A5C7GKY7"/>
<accession>A0A5C7GKY7</accession>
<dbReference type="OrthoDB" id="319167at2"/>
<keyword evidence="1" id="KW-1133">Transmembrane helix</keyword>
<proteinExistence type="predicted"/>
<feature type="transmembrane region" description="Helical" evidence="1">
    <location>
        <begin position="313"/>
        <end position="329"/>
    </location>
</feature>
<dbReference type="Pfam" id="PF25221">
    <property type="entry name" value="5TMH_Lnb"/>
    <property type="match status" value="1"/>
</dbReference>
<feature type="signal peptide" evidence="2">
    <location>
        <begin position="1"/>
        <end position="18"/>
    </location>
</feature>
<dbReference type="InterPro" id="IPR057436">
    <property type="entry name" value="5TMH_Lnb"/>
</dbReference>
<keyword evidence="6" id="KW-1185">Reference proteome</keyword>
<dbReference type="Proteomes" id="UP000321080">
    <property type="component" value="Unassembled WGS sequence"/>
</dbReference>
<dbReference type="RefSeq" id="WP_147766366.1">
    <property type="nucleotide sequence ID" value="NZ_VRKQ01000008.1"/>
</dbReference>
<keyword evidence="1" id="KW-0472">Membrane</keyword>
<feature type="chain" id="PRO_5022848635" evidence="2">
    <location>
        <begin position="19"/>
        <end position="389"/>
    </location>
</feature>
<feature type="transmembrane region" description="Helical" evidence="1">
    <location>
        <begin position="250"/>
        <end position="268"/>
    </location>
</feature>
<keyword evidence="2" id="KW-0732">Signal</keyword>
<gene>
    <name evidence="5" type="ORF">FUA22_03060</name>
</gene>
<evidence type="ECO:0000259" key="4">
    <source>
        <dbReference type="Pfam" id="PF25221"/>
    </source>
</evidence>
<evidence type="ECO:0000256" key="2">
    <source>
        <dbReference type="SAM" id="SignalP"/>
    </source>
</evidence>
<organism evidence="5 6">
    <name type="scientific">Seonamhaeicola maritimus</name>
    <dbReference type="NCBI Taxonomy" id="2591822"/>
    <lineage>
        <taxon>Bacteria</taxon>
        <taxon>Pseudomonadati</taxon>
        <taxon>Bacteroidota</taxon>
        <taxon>Flavobacteriia</taxon>
        <taxon>Flavobacteriales</taxon>
        <taxon>Flavobacteriaceae</taxon>
    </lineage>
</organism>
<feature type="transmembrane region" description="Helical" evidence="1">
    <location>
        <begin position="364"/>
        <end position="385"/>
    </location>
</feature>
<feature type="domain" description="Lnb N-terminal periplasmic" evidence="3">
    <location>
        <begin position="25"/>
        <end position="176"/>
    </location>
</feature>
<dbReference type="EMBL" id="VRKQ01000008">
    <property type="protein sequence ID" value="TXG38885.1"/>
    <property type="molecule type" value="Genomic_DNA"/>
</dbReference>
<dbReference type="InterPro" id="IPR025178">
    <property type="entry name" value="Lnb_N"/>
</dbReference>
<evidence type="ECO:0000259" key="3">
    <source>
        <dbReference type="Pfam" id="PF13387"/>
    </source>
</evidence>
<feature type="transmembrane region" description="Helical" evidence="1">
    <location>
        <begin position="341"/>
        <end position="358"/>
    </location>
</feature>